<reference evidence="2" key="1">
    <citation type="submission" date="2021-10" db="EMBL/GenBank/DDBJ databases">
        <title>Streptomyces nigrumlapis sp.nov.,an antimicrobial producing actinobacterium isolated from Black Gobi rocks.</title>
        <authorList>
            <person name="Wen Y."/>
            <person name="Zhang W."/>
            <person name="Liu X.G."/>
        </authorList>
    </citation>
    <scope>NUCLEOTIDE SEQUENCE</scope>
    <source>
        <strain evidence="2">ST13-2-2</strain>
    </source>
</reference>
<name>A0ABY4M3B0_9ACTN</name>
<protein>
    <submittedName>
        <fullName evidence="2">SUKH-4 family immunity protein</fullName>
    </submittedName>
</protein>
<feature type="region of interest" description="Disordered" evidence="1">
    <location>
        <begin position="1"/>
        <end position="20"/>
    </location>
</feature>
<dbReference type="RefSeq" id="WP_248861653.1">
    <property type="nucleotide sequence ID" value="NZ_CP086322.1"/>
</dbReference>
<evidence type="ECO:0000313" key="2">
    <source>
        <dbReference type="EMBL" id="UQA90886.1"/>
    </source>
</evidence>
<dbReference type="Pfam" id="PF14435">
    <property type="entry name" value="SUKH-4"/>
    <property type="match status" value="2"/>
</dbReference>
<keyword evidence="3" id="KW-1185">Reference proteome</keyword>
<sequence>MAGYLGDSRQGKYANGGPPRRRLDAASLPGVLKHQPSRRFLVEEGLPEEGADFRFTGLRAGRLEPFCAGEGDEAVIMGDRRLLVLGESYYWQAWLVLDGTTGGVHLVAWEKDLLRHDLIASGLSELAGLIGEIEAVSEAPRGLDPYGGRRGPAVVAEVRQQARERMRRLDPGLFAGGPQPAHWETSLLIRALHWGARLGVPDELAYVLDPGLIAETAEDGRVHRFAPEELPSGLTHEPTRRLLTEIGLPVNADIFALHDGPLRTMAEVHSALFDTPADEEGEEGKNPYTERGYQRNFIALGWWTLDLAMALDGATGRVELPDWYGEDGPAAYLHRDISALLYACWTYQQLRKEWERWDVGAGGKPGDWAVFTPQELLANRVEDLVEAVDPEAFATSGHSWRQLADDPHTGGLLG</sequence>
<dbReference type="InterPro" id="IPR025851">
    <property type="entry name" value="SUKH-4"/>
</dbReference>
<dbReference type="Proteomes" id="UP000830115">
    <property type="component" value="Chromosome"/>
</dbReference>
<gene>
    <name evidence="2" type="ORF">K9S39_02440</name>
</gene>
<evidence type="ECO:0000256" key="1">
    <source>
        <dbReference type="SAM" id="MobiDB-lite"/>
    </source>
</evidence>
<dbReference type="EMBL" id="CP086322">
    <property type="protein sequence ID" value="UQA90886.1"/>
    <property type="molecule type" value="Genomic_DNA"/>
</dbReference>
<accession>A0ABY4M3B0</accession>
<proteinExistence type="predicted"/>
<organism evidence="2 3">
    <name type="scientific">Streptomyces halobius</name>
    <dbReference type="NCBI Taxonomy" id="2879846"/>
    <lineage>
        <taxon>Bacteria</taxon>
        <taxon>Bacillati</taxon>
        <taxon>Actinomycetota</taxon>
        <taxon>Actinomycetes</taxon>
        <taxon>Kitasatosporales</taxon>
        <taxon>Streptomycetaceae</taxon>
        <taxon>Streptomyces</taxon>
    </lineage>
</organism>
<evidence type="ECO:0000313" key="3">
    <source>
        <dbReference type="Proteomes" id="UP000830115"/>
    </source>
</evidence>